<keyword evidence="4" id="KW-0963">Cytoplasm</keyword>
<dbReference type="SUPFAM" id="SSF52540">
    <property type="entry name" value="P-loop containing nucleoside triphosphate hydrolases"/>
    <property type="match status" value="1"/>
</dbReference>
<accession>A0ABV6DKM5</accession>
<evidence type="ECO:0000259" key="8">
    <source>
        <dbReference type="Pfam" id="PF13476"/>
    </source>
</evidence>
<dbReference type="PANTHER" id="PTHR32114:SF2">
    <property type="entry name" value="ABC TRANSPORTER ABCH.3"/>
    <property type="match status" value="1"/>
</dbReference>
<comment type="similarity">
    <text evidence="1">Belongs to the SMC family. SbcC subfamily.</text>
</comment>
<dbReference type="PANTHER" id="PTHR32114">
    <property type="entry name" value="ABC TRANSPORTER ABCH.3"/>
    <property type="match status" value="1"/>
</dbReference>
<keyword evidence="7" id="KW-0175">Coiled coil</keyword>
<feature type="coiled-coil region" evidence="7">
    <location>
        <begin position="506"/>
        <end position="557"/>
    </location>
</feature>
<comment type="subunit">
    <text evidence="2">Heterodimer of SbcC and SbcD.</text>
</comment>
<evidence type="ECO:0000313" key="10">
    <source>
        <dbReference type="Proteomes" id="UP001589776"/>
    </source>
</evidence>
<dbReference type="InterPro" id="IPR037118">
    <property type="entry name" value="Val-tRNA_synth_C_sf"/>
</dbReference>
<evidence type="ECO:0000256" key="3">
    <source>
        <dbReference type="ARBA" id="ARBA00013368"/>
    </source>
</evidence>
<dbReference type="EMBL" id="JBHLWN010000047">
    <property type="protein sequence ID" value="MFC0213208.1"/>
    <property type="molecule type" value="Genomic_DNA"/>
</dbReference>
<dbReference type="Proteomes" id="UP001589776">
    <property type="component" value="Unassembled WGS sequence"/>
</dbReference>
<comment type="caution">
    <text evidence="9">The sequence shown here is derived from an EMBL/GenBank/DDBJ whole genome shotgun (WGS) entry which is preliminary data.</text>
</comment>
<reference evidence="9 10" key="1">
    <citation type="submission" date="2024-09" db="EMBL/GenBank/DDBJ databases">
        <authorList>
            <person name="Sun Q."/>
            <person name="Mori K."/>
        </authorList>
    </citation>
    <scope>NUCLEOTIDE SEQUENCE [LARGE SCALE GENOMIC DNA]</scope>
    <source>
        <strain evidence="9 10">CCM 7759</strain>
    </source>
</reference>
<evidence type="ECO:0000256" key="2">
    <source>
        <dbReference type="ARBA" id="ARBA00011322"/>
    </source>
</evidence>
<evidence type="ECO:0000256" key="6">
    <source>
        <dbReference type="ARBA" id="ARBA00022840"/>
    </source>
</evidence>
<dbReference type="InterPro" id="IPR010978">
    <property type="entry name" value="tRNA-bd_arm"/>
</dbReference>
<dbReference type="InterPro" id="IPR027417">
    <property type="entry name" value="P-loop_NTPase"/>
</dbReference>
<keyword evidence="10" id="KW-1185">Reference proteome</keyword>
<keyword evidence="6" id="KW-0067">ATP-binding</keyword>
<protein>
    <recommendedName>
        <fullName evidence="3">Nuclease SbcCD subunit C</fullName>
    </recommendedName>
</protein>
<dbReference type="Gene3D" id="1.10.287.380">
    <property type="entry name" value="Valyl-tRNA synthetase, C-terminal domain"/>
    <property type="match status" value="1"/>
</dbReference>
<evidence type="ECO:0000256" key="5">
    <source>
        <dbReference type="ARBA" id="ARBA00022741"/>
    </source>
</evidence>
<proteinExistence type="inferred from homology"/>
<evidence type="ECO:0000313" key="9">
    <source>
        <dbReference type="EMBL" id="MFC0213208.1"/>
    </source>
</evidence>
<gene>
    <name evidence="9" type="ORF">ACFFK0_12205</name>
</gene>
<dbReference type="Pfam" id="PF13476">
    <property type="entry name" value="AAA_23"/>
    <property type="match status" value="1"/>
</dbReference>
<evidence type="ECO:0000256" key="7">
    <source>
        <dbReference type="SAM" id="Coils"/>
    </source>
</evidence>
<dbReference type="InterPro" id="IPR038729">
    <property type="entry name" value="Rad50/SbcC_AAA"/>
</dbReference>
<sequence>MKYYLKSFLKENYANKNDAYLFILWSVFKNISTSTKLSDAIKKELSMLDYENFRFISKKDTATRIVEKMKQSNTDTLTKGKASRIEWIQIKNFKSFGSLSDEDKGVKIDLDLKKNIFFAPNGGGKTSLCEAFEYKLTGSIKEAVRRGVSLKEYIKRDSHKESIVIKFVDDDSTRDKFTESDNLFFHKCFIEKNRLQEFVLMGSKDTGTKEKDVIAVILGLQELDDLVSSFVQPASFKLASLKRNQITQELSDLDKLNQTYHVQKALLENQQKNERENCSRLLGFESGEIDQNILDSEINALNEKLGLLQKDLIVLEESKTTPVSPEKIIRYENLINRQLERLKELKEDFNDKALKVNYEQFYQVLSSLEKTDKLIESCPACGTPISQVLSHPYTKARVELENLKDISKLQSNLKRVEKRVKSRCYSMCVNFIKAYKENSKIISSNEYNFEETVSQLRDILSGKDKDKELNFVISAMSKLHNSKKEIMSYFELVNEYHQKHDLSRSIAEKQSEINFTRKKVEALKLSRANIVRNEEALTKLKENNSAYNEKVDKLKSKLINENNFNQFLDSVELAYKDFIKDLTLFKLEIESKQIHDIEQSVTNYYQNINKNDDDAEYITAVNFTLEGTSYKINVTLKDGTTRNSYACLSEGHLRSLGLSILLAVAEKNNVPFIIFDDVVNAIDSDHRANIIELLFNNDFLKKTQQIITTHDRLFWERFCNTYSQKVNRKDVDKMSYVINYTHTGSVLVQHNVGFEEKIQTALKYFDVRQALIYCRIWFETLVTEYLVERGETLTAKFHHKERNNLLKPTLESIYAAFSKYFPNDPDLSLIKNDLINWSAQNQEHHSFDENSYNFVHAKNSDEIEKIFVAIQKVSFKLFPKREMERLNKRKIQLIAQYESLVRKYENEDFRKKAPREVIQQHLIKVEDVRAELQKIDQLLNTLQNPA</sequence>
<feature type="domain" description="Rad50/SbcC-type AAA" evidence="8">
    <location>
        <begin position="88"/>
        <end position="332"/>
    </location>
</feature>
<name>A0ABV6DKM5_9BACL</name>
<organism evidence="9 10">
    <name type="scientific">Paenibacillus chartarius</name>
    <dbReference type="NCBI Taxonomy" id="747481"/>
    <lineage>
        <taxon>Bacteria</taxon>
        <taxon>Bacillati</taxon>
        <taxon>Bacillota</taxon>
        <taxon>Bacilli</taxon>
        <taxon>Bacillales</taxon>
        <taxon>Paenibacillaceae</taxon>
        <taxon>Paenibacillus</taxon>
    </lineage>
</organism>
<evidence type="ECO:0000256" key="4">
    <source>
        <dbReference type="ARBA" id="ARBA00022490"/>
    </source>
</evidence>
<dbReference type="Gene3D" id="3.40.50.300">
    <property type="entry name" value="P-loop containing nucleotide triphosphate hydrolases"/>
    <property type="match status" value="2"/>
</dbReference>
<keyword evidence="5" id="KW-0547">Nucleotide-binding</keyword>
<feature type="coiled-coil region" evidence="7">
    <location>
        <begin position="298"/>
        <end position="355"/>
    </location>
</feature>
<dbReference type="RefSeq" id="WP_377470487.1">
    <property type="nucleotide sequence ID" value="NZ_JBHLWN010000047.1"/>
</dbReference>
<dbReference type="SUPFAM" id="SSF46589">
    <property type="entry name" value="tRNA-binding arm"/>
    <property type="match status" value="1"/>
</dbReference>
<evidence type="ECO:0000256" key="1">
    <source>
        <dbReference type="ARBA" id="ARBA00006930"/>
    </source>
</evidence>